<reference evidence="1 2" key="1">
    <citation type="journal article" date="2016" name="Proc. Natl. Acad. Sci. U.S.A.">
        <title>Lipid metabolic changes in an early divergent fungus govern the establishment of a mutualistic symbiosis with endobacteria.</title>
        <authorList>
            <person name="Lastovetsky O.A."/>
            <person name="Gaspar M.L."/>
            <person name="Mondo S.J."/>
            <person name="LaButti K.M."/>
            <person name="Sandor L."/>
            <person name="Grigoriev I.V."/>
            <person name="Henry S.A."/>
            <person name="Pawlowska T.E."/>
        </authorList>
    </citation>
    <scope>NUCLEOTIDE SEQUENCE [LARGE SCALE GENOMIC DNA]</scope>
    <source>
        <strain evidence="1 2">ATCC 11559</strain>
    </source>
</reference>
<dbReference type="EMBL" id="KV921418">
    <property type="protein sequence ID" value="ORE15587.1"/>
    <property type="molecule type" value="Genomic_DNA"/>
</dbReference>
<accession>A0A1X0RU73</accession>
<name>A0A1X0RU73_RHIZD</name>
<dbReference type="AlphaFoldDB" id="A0A1X0RU73"/>
<gene>
    <name evidence="1" type="ORF">BCV71DRAFT_237430</name>
</gene>
<dbReference type="Proteomes" id="UP000242381">
    <property type="component" value="Unassembled WGS sequence"/>
</dbReference>
<evidence type="ECO:0000313" key="1">
    <source>
        <dbReference type="EMBL" id="ORE15587.1"/>
    </source>
</evidence>
<proteinExistence type="predicted"/>
<organism evidence="1 2">
    <name type="scientific">Rhizopus microsporus</name>
    <dbReference type="NCBI Taxonomy" id="58291"/>
    <lineage>
        <taxon>Eukaryota</taxon>
        <taxon>Fungi</taxon>
        <taxon>Fungi incertae sedis</taxon>
        <taxon>Mucoromycota</taxon>
        <taxon>Mucoromycotina</taxon>
        <taxon>Mucoromycetes</taxon>
        <taxon>Mucorales</taxon>
        <taxon>Mucorineae</taxon>
        <taxon>Rhizopodaceae</taxon>
        <taxon>Rhizopus</taxon>
    </lineage>
</organism>
<sequence>MNIFNFKFVNELQWSIYVRRKSSALYSATIAVAVKVIAYTAECMGGDILDTFPHYSAAFYNRSNLVFIRKVFDMEDVNQAIEFLHIVINSFFRQIFQELHIEFIQSHRSISQRSDSLSTRQPRQTQPPWKIIDYNTLGGITFQLAFILLMAAAYKNMALLYKLHFLVPKRLLAYCAIATVMLSLSNKHVLECVLLFLLQFRQIFPHVSASSGS</sequence>
<protein>
    <submittedName>
        <fullName evidence="1">Uncharacterized protein</fullName>
    </submittedName>
</protein>
<evidence type="ECO:0000313" key="2">
    <source>
        <dbReference type="Proteomes" id="UP000242381"/>
    </source>
</evidence>